<dbReference type="Proteomes" id="UP000198972">
    <property type="component" value="Unassembled WGS sequence"/>
</dbReference>
<evidence type="ECO:0000313" key="6">
    <source>
        <dbReference type="EMBL" id="SDF88187.1"/>
    </source>
</evidence>
<dbReference type="SUPFAM" id="SSF53850">
    <property type="entry name" value="Periplasmic binding protein-like II"/>
    <property type="match status" value="1"/>
</dbReference>
<dbReference type="PANTHER" id="PTHR43649:SF33">
    <property type="entry name" value="POLYGALACTURONAN_RHAMNOGALACTURONAN-BINDING PROTEIN YTCQ"/>
    <property type="match status" value="1"/>
</dbReference>
<dbReference type="PANTHER" id="PTHR43649">
    <property type="entry name" value="ARABINOSE-BINDING PROTEIN-RELATED"/>
    <property type="match status" value="1"/>
</dbReference>
<sequence length="290" mass="33458">MKDHLKRTTAIYYNKDLFDKYQIPYPNDGMTWEEVIQLAKRFPTDNGVSGLYIQDFNTFVNEIALSENLKPVNEKEKKLALNTESYRKIFEMIMDAYESKAVVMPFLDPFNVYDPFIIGESAMTVDYYYYMNNKINWAKEEKGNHLNWELATAPVDESNREVSSFFVASGFLSINAESENKQAAWEFVKFINSKEYAKAKSRTNGFSPLARTGYIYNPEGKRMEAFFTLKPDLDRSFVNFDLFPDGFFGSLQDIINSEGKAAMVGAKTLDEAISSMQQRGEQQLERNEPK</sequence>
<gene>
    <name evidence="6" type="ORF">SAMN04488542_11961</name>
</gene>
<keyword evidence="3" id="KW-0472">Membrane</keyword>
<dbReference type="AlphaFoldDB" id="A0A1G7PPI3"/>
<reference evidence="6 7" key="1">
    <citation type="submission" date="2016-10" db="EMBL/GenBank/DDBJ databases">
        <authorList>
            <person name="de Groot N.N."/>
        </authorList>
    </citation>
    <scope>NUCLEOTIDE SEQUENCE [LARGE SCALE GENOMIC DNA]</scope>
    <source>
        <strain evidence="6 7">DSM 28129</strain>
    </source>
</reference>
<keyword evidence="5" id="KW-0449">Lipoprotein</keyword>
<keyword evidence="1" id="KW-1003">Cell membrane</keyword>
<accession>A0A1G7PPI3</accession>
<evidence type="ECO:0000256" key="3">
    <source>
        <dbReference type="ARBA" id="ARBA00023136"/>
    </source>
</evidence>
<protein>
    <submittedName>
        <fullName evidence="6">Extracellular solute-binding protein</fullName>
    </submittedName>
</protein>
<keyword evidence="2" id="KW-0732">Signal</keyword>
<dbReference type="InterPro" id="IPR050490">
    <property type="entry name" value="Bact_solute-bd_prot1"/>
</dbReference>
<dbReference type="Pfam" id="PF01547">
    <property type="entry name" value="SBP_bac_1"/>
    <property type="match status" value="1"/>
</dbReference>
<keyword evidence="7" id="KW-1185">Reference proteome</keyword>
<evidence type="ECO:0000256" key="2">
    <source>
        <dbReference type="ARBA" id="ARBA00022729"/>
    </source>
</evidence>
<dbReference type="RefSeq" id="WP_175471434.1">
    <property type="nucleotide sequence ID" value="NZ_FNBG01000019.1"/>
</dbReference>
<proteinExistence type="predicted"/>
<organism evidence="6 7">
    <name type="scientific">Fontibacillus panacisegetis</name>
    <dbReference type="NCBI Taxonomy" id="670482"/>
    <lineage>
        <taxon>Bacteria</taxon>
        <taxon>Bacillati</taxon>
        <taxon>Bacillota</taxon>
        <taxon>Bacilli</taxon>
        <taxon>Bacillales</taxon>
        <taxon>Paenibacillaceae</taxon>
        <taxon>Fontibacillus</taxon>
    </lineage>
</organism>
<dbReference type="EMBL" id="FNBG01000019">
    <property type="protein sequence ID" value="SDF88187.1"/>
    <property type="molecule type" value="Genomic_DNA"/>
</dbReference>
<evidence type="ECO:0000313" key="7">
    <source>
        <dbReference type="Proteomes" id="UP000198972"/>
    </source>
</evidence>
<dbReference type="Gene3D" id="3.40.190.10">
    <property type="entry name" value="Periplasmic binding protein-like II"/>
    <property type="match status" value="1"/>
</dbReference>
<evidence type="ECO:0000256" key="5">
    <source>
        <dbReference type="ARBA" id="ARBA00023288"/>
    </source>
</evidence>
<name>A0A1G7PPI3_9BACL</name>
<dbReference type="STRING" id="670482.SAMN04488542_11961"/>
<evidence type="ECO:0000256" key="1">
    <source>
        <dbReference type="ARBA" id="ARBA00022475"/>
    </source>
</evidence>
<keyword evidence="4" id="KW-0564">Palmitate</keyword>
<evidence type="ECO:0000256" key="4">
    <source>
        <dbReference type="ARBA" id="ARBA00023139"/>
    </source>
</evidence>
<dbReference type="InterPro" id="IPR006059">
    <property type="entry name" value="SBP"/>
</dbReference>